<sequence>MVRQENQRALLGKALEDLVTRARSGKPLCRIGLMAAGGEHPQKEFLCAAAAAMREDAALIVTGVGPRPVDPLPAGMEWIETGCDGGELAAAMEKALDEGRIQGAVALHYPFPLGVTTVGRVTTPGTGAPMFVASSTGMSAAHRQEAMLRNAVLGVAVAKSLGICRPSLGVLNLDAAPQVLRALTRMVEKGYALNLGQSARSDGGSLLRGNDLLRGTVDVCVTDTLTGNVLMKLFSAFTSGGLYETTGWGYGPSAGEGWNKVVSIVSRASGAPVMANALAYTAAAVRGNLPQMVAEELRLARAAGLDDELAAFAKTDAAPAETVQAPPAEPTDEEIHGIDVLDLEQAVRCLWKEKIYAEAAMGCTGPVVKLASANVDKARTLLAAAGYI</sequence>
<dbReference type="GO" id="GO:0030699">
    <property type="term" value="F:glycine reductase activity"/>
    <property type="evidence" value="ECO:0007669"/>
    <property type="project" value="UniProtKB-EC"/>
</dbReference>
<dbReference type="AlphaFoldDB" id="A0A212L4A8"/>
<dbReference type="GO" id="GO:0033795">
    <property type="term" value="F:betaine reductase activity"/>
    <property type="evidence" value="ECO:0007669"/>
    <property type="project" value="UniProtKB-EC"/>
</dbReference>
<dbReference type="GO" id="GO:0016747">
    <property type="term" value="F:acyltransferase activity, transferring groups other than amino-acyl groups"/>
    <property type="evidence" value="ECO:0007669"/>
    <property type="project" value="InterPro"/>
</dbReference>
<dbReference type="GO" id="GO:0006633">
    <property type="term" value="P:fatty acid biosynthetic process"/>
    <property type="evidence" value="ECO:0007669"/>
    <property type="project" value="InterPro"/>
</dbReference>
<dbReference type="RefSeq" id="WP_179980192.1">
    <property type="nucleotide sequence ID" value="NZ_LT608333.1"/>
</dbReference>
<dbReference type="EC" id="1.21.4.3" evidence="1"/>
<dbReference type="EC" id="1.21.4.4" evidence="1"/>
<gene>
    <name evidence="1" type="primary">grdD</name>
    <name evidence="1" type="ORF">KL86DES1_20596</name>
</gene>
<organism evidence="1">
    <name type="scientific">uncultured Desulfovibrio sp</name>
    <dbReference type="NCBI Taxonomy" id="167968"/>
    <lineage>
        <taxon>Bacteria</taxon>
        <taxon>Pseudomonadati</taxon>
        <taxon>Thermodesulfobacteriota</taxon>
        <taxon>Desulfovibrionia</taxon>
        <taxon>Desulfovibrionales</taxon>
        <taxon>Desulfovibrionaceae</taxon>
        <taxon>Desulfovibrio</taxon>
        <taxon>environmental samples</taxon>
    </lineage>
</organism>
<dbReference type="Gene3D" id="3.40.718.10">
    <property type="entry name" value="Isopropylmalate Dehydrogenase"/>
    <property type="match status" value="1"/>
</dbReference>
<dbReference type="InterPro" id="IPR003664">
    <property type="entry name" value="FA_synthesis"/>
</dbReference>
<reference evidence="1" key="1">
    <citation type="submission" date="2016-08" db="EMBL/GenBank/DDBJ databases">
        <authorList>
            <person name="Seilhamer J.J."/>
        </authorList>
    </citation>
    <scope>NUCLEOTIDE SEQUENCE</scope>
    <source>
        <strain evidence="1">86-1</strain>
    </source>
</reference>
<dbReference type="EC" id="1.21.4.2" evidence="1"/>
<dbReference type="GO" id="GO:0033794">
    <property type="term" value="F:sarcosine reductase activity"/>
    <property type="evidence" value="ECO:0007669"/>
    <property type="project" value="UniProtKB-EC"/>
</dbReference>
<dbReference type="Pfam" id="PF02504">
    <property type="entry name" value="FA_synthesis"/>
    <property type="match status" value="1"/>
</dbReference>
<evidence type="ECO:0000313" key="1">
    <source>
        <dbReference type="EMBL" id="SCM72414.1"/>
    </source>
</evidence>
<dbReference type="NCBIfam" id="NF040747">
    <property type="entry name" value="reduct_C_alpha"/>
    <property type="match status" value="1"/>
</dbReference>
<keyword evidence="1" id="KW-0560">Oxidoreductase</keyword>
<dbReference type="SUPFAM" id="SSF53659">
    <property type="entry name" value="Isocitrate/Isopropylmalate dehydrogenase-like"/>
    <property type="match status" value="1"/>
</dbReference>
<accession>A0A212L4A8</accession>
<name>A0A212L4A8_9BACT</name>
<proteinExistence type="predicted"/>
<dbReference type="EMBL" id="FMJC01000002">
    <property type="protein sequence ID" value="SCM72414.1"/>
    <property type="molecule type" value="Genomic_DNA"/>
</dbReference>
<protein>
    <submittedName>
        <fullName evidence="1">Glycine/sarcosine/betaine reductase complex component C subunit alpha</fullName>
        <ecNumber evidence="1">1.21.4.2</ecNumber>
        <ecNumber evidence="1">1.21.4.3</ecNumber>
        <ecNumber evidence="1">1.21.4.4</ecNumber>
    </submittedName>
</protein>